<evidence type="ECO:0000256" key="3">
    <source>
        <dbReference type="ARBA" id="ARBA00022448"/>
    </source>
</evidence>
<evidence type="ECO:0000313" key="7">
    <source>
        <dbReference type="EMBL" id="KGB21070.1"/>
    </source>
</evidence>
<name>A0A094YGA4_9PROT</name>
<comment type="caution">
    <text evidence="7">The sequence shown here is derived from an EMBL/GenBank/DDBJ whole genome shotgun (WGS) entry which is preliminary data.</text>
</comment>
<evidence type="ECO:0000259" key="6">
    <source>
        <dbReference type="PROSITE" id="PS50893"/>
    </source>
</evidence>
<organism evidence="7 8">
    <name type="scientific">Acetobacter tropicalis</name>
    <dbReference type="NCBI Taxonomy" id="104102"/>
    <lineage>
        <taxon>Bacteria</taxon>
        <taxon>Pseudomonadati</taxon>
        <taxon>Pseudomonadota</taxon>
        <taxon>Alphaproteobacteria</taxon>
        <taxon>Acetobacterales</taxon>
        <taxon>Acetobacteraceae</taxon>
        <taxon>Acetobacter</taxon>
    </lineage>
</organism>
<sequence>MSRSRDAEASGLLVKNLSVKFQTSGFSHTAVHSISFSLKPGEVVALVGESGSGKTVTARSLLGLAGSNAQISADHLSLNGRSLLANTEQEWRKIRGAEIGFVLQDALVALDPLRPVGAEITEALTAHNWGTRTSRKSRVLELLAKAGIPSAQDRVHLRADQLSGGLRQRALIASALAMNPPFLIADEPTTALDPSVQVQILELLKQLRAAGHGILIISHDLGFVSQLADRVIVMNQGHMVEEGQTADLLTRPCHAYTRMLLAAEPGRRPPRPTIPPSATHAPLLEAHHLSFSVKQQNGATKQIVQDVSLSLLPGRTLGLIGESGSGKTSTARMIMGFQNPSSGSVDFQGEPWVRSGKANIPEAARRVRRPKLAIIYQDPLSSFDPRWTVQTILNDALSVIHVPKSERLSRIHALLAQVRLPDSLLTKNPLFLSGGQRQRVAIARALAVEPSVILCDEPVSALDVSVQAQILDLLDDLQKRLHLSYLFISHDLNVVRNISDDLIVMKEGKIVESGAAEQILKHPRHPFTQKLVAAAHLMGDASTARSA</sequence>
<dbReference type="RefSeq" id="WP_035382211.1">
    <property type="nucleotide sequence ID" value="NZ_JACAOJ010000012.1"/>
</dbReference>
<dbReference type="EMBL" id="JOKM01000104">
    <property type="protein sequence ID" value="KGB21070.1"/>
    <property type="molecule type" value="Genomic_DNA"/>
</dbReference>
<dbReference type="PANTHER" id="PTHR43776:SF7">
    <property type="entry name" value="D,D-DIPEPTIDE TRANSPORT ATP-BINDING PROTEIN DDPF-RELATED"/>
    <property type="match status" value="1"/>
</dbReference>
<dbReference type="Pfam" id="PF08352">
    <property type="entry name" value="oligo_HPY"/>
    <property type="match status" value="2"/>
</dbReference>
<keyword evidence="5 7" id="KW-0067">ATP-binding</keyword>
<dbReference type="AlphaFoldDB" id="A0A094YGA4"/>
<dbReference type="GO" id="GO:0015833">
    <property type="term" value="P:peptide transport"/>
    <property type="evidence" value="ECO:0007669"/>
    <property type="project" value="InterPro"/>
</dbReference>
<dbReference type="Gene3D" id="3.40.50.300">
    <property type="entry name" value="P-loop containing nucleotide triphosphate hydrolases"/>
    <property type="match status" value="2"/>
</dbReference>
<dbReference type="GeneID" id="89479682"/>
<dbReference type="CDD" id="cd03257">
    <property type="entry name" value="ABC_NikE_OppD_transporters"/>
    <property type="match status" value="2"/>
</dbReference>
<dbReference type="PANTHER" id="PTHR43776">
    <property type="entry name" value="TRANSPORT ATP-BINDING PROTEIN"/>
    <property type="match status" value="1"/>
</dbReference>
<evidence type="ECO:0000256" key="1">
    <source>
        <dbReference type="ARBA" id="ARBA00004417"/>
    </source>
</evidence>
<keyword evidence="8" id="KW-1185">Reference proteome</keyword>
<dbReference type="PROSITE" id="PS50893">
    <property type="entry name" value="ABC_TRANSPORTER_2"/>
    <property type="match status" value="2"/>
</dbReference>
<evidence type="ECO:0000256" key="2">
    <source>
        <dbReference type="ARBA" id="ARBA00005417"/>
    </source>
</evidence>
<feature type="domain" description="ABC transporter" evidence="6">
    <location>
        <begin position="14"/>
        <end position="261"/>
    </location>
</feature>
<keyword evidence="4" id="KW-0547">Nucleotide-binding</keyword>
<dbReference type="InterPro" id="IPR003593">
    <property type="entry name" value="AAA+_ATPase"/>
</dbReference>
<dbReference type="SMART" id="SM00382">
    <property type="entry name" value="AAA"/>
    <property type="match status" value="2"/>
</dbReference>
<gene>
    <name evidence="7" type="ORF">AtDm6_3230</name>
</gene>
<dbReference type="GO" id="GO:0005524">
    <property type="term" value="F:ATP binding"/>
    <property type="evidence" value="ECO:0007669"/>
    <property type="project" value="UniProtKB-KW"/>
</dbReference>
<evidence type="ECO:0000256" key="4">
    <source>
        <dbReference type="ARBA" id="ARBA00022741"/>
    </source>
</evidence>
<dbReference type="InterPro" id="IPR003439">
    <property type="entry name" value="ABC_transporter-like_ATP-bd"/>
</dbReference>
<comment type="similarity">
    <text evidence="2">Belongs to the ABC transporter superfamily.</text>
</comment>
<proteinExistence type="inferred from homology"/>
<reference evidence="7 8" key="1">
    <citation type="submission" date="2014-06" db="EMBL/GenBank/DDBJ databases">
        <title>Functional and comparative genomic analyses of the Drosophila gut microbiota identify candidate symbiosis factors.</title>
        <authorList>
            <person name="Newell P.D."/>
            <person name="Chaston J.M."/>
            <person name="Douglas A.E."/>
        </authorList>
    </citation>
    <scope>NUCLEOTIDE SEQUENCE [LARGE SCALE GENOMIC DNA]</scope>
    <source>
        <strain evidence="7 8">DmCS_006</strain>
    </source>
</reference>
<dbReference type="Pfam" id="PF00005">
    <property type="entry name" value="ABC_tran"/>
    <property type="match status" value="2"/>
</dbReference>
<comment type="subcellular location">
    <subcellularLocation>
        <location evidence="1">Cell inner membrane</location>
        <topology evidence="1">Peripheral membrane protein</topology>
    </subcellularLocation>
</comment>
<evidence type="ECO:0000256" key="5">
    <source>
        <dbReference type="ARBA" id="ARBA00022840"/>
    </source>
</evidence>
<dbReference type="PROSITE" id="PS00211">
    <property type="entry name" value="ABC_TRANSPORTER_1"/>
    <property type="match status" value="1"/>
</dbReference>
<feature type="domain" description="ABC transporter" evidence="6">
    <location>
        <begin position="284"/>
        <end position="532"/>
    </location>
</feature>
<protein>
    <submittedName>
        <fullName evidence="7">ABC transporter ATP-binding protein</fullName>
    </submittedName>
</protein>
<keyword evidence="3" id="KW-0813">Transport</keyword>
<dbReference type="STRING" id="104102.AtDm6_3230"/>
<dbReference type="PATRIC" id="fig|104102.7.peg.3184"/>
<dbReference type="InterPro" id="IPR050319">
    <property type="entry name" value="ABC_transp_ATP-bind"/>
</dbReference>
<dbReference type="Proteomes" id="UP000029448">
    <property type="component" value="Unassembled WGS sequence"/>
</dbReference>
<dbReference type="InterPro" id="IPR027417">
    <property type="entry name" value="P-loop_NTPase"/>
</dbReference>
<dbReference type="SUPFAM" id="SSF52540">
    <property type="entry name" value="P-loop containing nucleoside triphosphate hydrolases"/>
    <property type="match status" value="2"/>
</dbReference>
<accession>A0A094YGA4</accession>
<evidence type="ECO:0000313" key="8">
    <source>
        <dbReference type="Proteomes" id="UP000029448"/>
    </source>
</evidence>
<dbReference type="GO" id="GO:0005886">
    <property type="term" value="C:plasma membrane"/>
    <property type="evidence" value="ECO:0007669"/>
    <property type="project" value="UniProtKB-SubCell"/>
</dbReference>
<dbReference type="NCBIfam" id="NF008453">
    <property type="entry name" value="PRK11308.1"/>
    <property type="match status" value="2"/>
</dbReference>
<dbReference type="InterPro" id="IPR013563">
    <property type="entry name" value="Oligopep_ABC_C"/>
</dbReference>
<dbReference type="GO" id="GO:0016887">
    <property type="term" value="F:ATP hydrolysis activity"/>
    <property type="evidence" value="ECO:0007669"/>
    <property type="project" value="InterPro"/>
</dbReference>
<dbReference type="GO" id="GO:0055085">
    <property type="term" value="P:transmembrane transport"/>
    <property type="evidence" value="ECO:0007669"/>
    <property type="project" value="UniProtKB-ARBA"/>
</dbReference>
<dbReference type="InterPro" id="IPR017871">
    <property type="entry name" value="ABC_transporter-like_CS"/>
</dbReference>